<reference evidence="2 3" key="1">
    <citation type="submission" date="2017-05" db="EMBL/GenBank/DDBJ databases">
        <title>Complete genome sequence of Streptomyces sp. SCSIO 03032 revealed the diverse biosynthetic pathways for its bioactive secondary metabolites.</title>
        <authorList>
            <person name="Ma L."/>
            <person name="Zhu Y."/>
            <person name="Zhang W."/>
            <person name="Zhang G."/>
            <person name="Tian X."/>
            <person name="Zhang S."/>
            <person name="Zhang C."/>
        </authorList>
    </citation>
    <scope>NUCLEOTIDE SEQUENCE [LARGE SCALE GENOMIC DNA]</scope>
    <source>
        <strain evidence="2 3">SCSIO 03032</strain>
    </source>
</reference>
<dbReference type="KEGG" id="smao:CAG99_25795"/>
<feature type="transmembrane region" description="Helical" evidence="1">
    <location>
        <begin position="157"/>
        <end position="174"/>
    </location>
</feature>
<evidence type="ECO:0000256" key="1">
    <source>
        <dbReference type="SAM" id="Phobius"/>
    </source>
</evidence>
<evidence type="ECO:0008006" key="4">
    <source>
        <dbReference type="Google" id="ProtNLM"/>
    </source>
</evidence>
<evidence type="ECO:0000313" key="3">
    <source>
        <dbReference type="Proteomes" id="UP000194218"/>
    </source>
</evidence>
<dbReference type="InterPro" id="IPR029058">
    <property type="entry name" value="AB_hydrolase_fold"/>
</dbReference>
<dbReference type="AlphaFoldDB" id="A0A1W7D6H9"/>
<keyword evidence="1" id="KW-0812">Transmembrane</keyword>
<feature type="transmembrane region" description="Helical" evidence="1">
    <location>
        <begin position="65"/>
        <end position="82"/>
    </location>
</feature>
<feature type="transmembrane region" description="Helical" evidence="1">
    <location>
        <begin position="418"/>
        <end position="437"/>
    </location>
</feature>
<dbReference type="Proteomes" id="UP000194218">
    <property type="component" value="Chromosome"/>
</dbReference>
<dbReference type="SUPFAM" id="SSF53474">
    <property type="entry name" value="alpha/beta-Hydrolases"/>
    <property type="match status" value="1"/>
</dbReference>
<feature type="transmembrane region" description="Helical" evidence="1">
    <location>
        <begin position="289"/>
        <end position="310"/>
    </location>
</feature>
<feature type="transmembrane region" description="Helical" evidence="1">
    <location>
        <begin position="218"/>
        <end position="237"/>
    </location>
</feature>
<keyword evidence="1" id="KW-0472">Membrane</keyword>
<feature type="transmembrane region" description="Helical" evidence="1">
    <location>
        <begin position="322"/>
        <end position="347"/>
    </location>
</feature>
<feature type="transmembrane region" description="Helical" evidence="1">
    <location>
        <begin position="102"/>
        <end position="120"/>
    </location>
</feature>
<keyword evidence="1" id="KW-1133">Transmembrane helix</keyword>
<protein>
    <recommendedName>
        <fullName evidence="4">Integral membrane protein</fullName>
    </recommendedName>
</protein>
<sequence>MVHGVGGTSPETMLEDNRTTRVTGDATANIHRRTDDLADRPWDRTGPVREAYIWCNLTSGNGARALWLLLLPFTIVNLAHWMRPAAPGPRRSHTLYDTLVRLTALSLTVLLVAGTCVVSLDLLAWQCAGSAACAERVAWIEPFGPGGGWWAQPGRRLALAALLPVALVALLWGLSHRTWSAYESASPPVRSRPDGGDRAVLSLPGFWYGRALVARLRAGHVAVALLTVAVALLAATGPHDRGERGSTPLAVSGWLLLAATAALACVVAVQQARHGRTEEEPDERPEPPVTRLLPWGAVALLALVVVHTAWSRPEWTATGRHPAGAGAFAALTVAQGALVVGIALTAFRLHRKARDADRGVLLGLGGACVAMLACGAGGVLTGGVAQRIADWLDPSSAPGEPGAAIPGPPVLLSWEASAIPVLLLLVLVLAAVALAHVRRVTRRLAPGVRDQYPEERCEPLAERSDRIASAVARASLTDHAPALVGWISGACLVLGLASVAGSATGDSPSLAAADAPAALSFAADACQTLGSWLMGIGVVLLVAMGRRAYRDKASRRTIGILWDIGTFWPRAAHPFAPPCYAERAVPDLSWRMGTWIDATGGRLIVSGHSQGSVLAAAAVWQLDAATRSRVALLTHGSPLARLYGAWFPAYFGPAALRALHHDMPRWRNLWRATDPIGGPVGGSGPGEPAVDLGPLPDPLHYGRNLHRPLPEPILGHGDYEEDPAFAEERAGLFRALVGAPLALPEQPTADPRAVARDRP</sequence>
<proteinExistence type="predicted"/>
<feature type="transmembrane region" description="Helical" evidence="1">
    <location>
        <begin position="483"/>
        <end position="503"/>
    </location>
</feature>
<feature type="transmembrane region" description="Helical" evidence="1">
    <location>
        <begin position="529"/>
        <end position="549"/>
    </location>
</feature>
<dbReference type="EMBL" id="CP021121">
    <property type="protein sequence ID" value="ARQ72646.1"/>
    <property type="molecule type" value="Genomic_DNA"/>
</dbReference>
<evidence type="ECO:0000313" key="2">
    <source>
        <dbReference type="EMBL" id="ARQ72646.1"/>
    </source>
</evidence>
<keyword evidence="3" id="KW-1185">Reference proteome</keyword>
<accession>A0A1W7D6H9</accession>
<feature type="transmembrane region" description="Helical" evidence="1">
    <location>
        <begin position="359"/>
        <end position="385"/>
    </location>
</feature>
<gene>
    <name evidence="2" type="ORF">CAG99_25795</name>
</gene>
<organism evidence="2 3">
    <name type="scientific">Streptomyces marincola</name>
    <dbReference type="NCBI Taxonomy" id="2878388"/>
    <lineage>
        <taxon>Bacteria</taxon>
        <taxon>Bacillati</taxon>
        <taxon>Actinomycetota</taxon>
        <taxon>Actinomycetes</taxon>
        <taxon>Kitasatosporales</taxon>
        <taxon>Streptomycetaceae</taxon>
        <taxon>Streptomyces</taxon>
    </lineage>
</organism>
<name>A0A1W7D6H9_9ACTN</name>
<feature type="transmembrane region" description="Helical" evidence="1">
    <location>
        <begin position="249"/>
        <end position="269"/>
    </location>
</feature>